<evidence type="ECO:0000256" key="2">
    <source>
        <dbReference type="ARBA" id="ARBA00011022"/>
    </source>
</evidence>
<dbReference type="STRING" id="135208.A0A4Z0ABM7"/>
<accession>A0A4Z0ABM7</accession>
<dbReference type="GO" id="GO:0030686">
    <property type="term" value="C:90S preribosome"/>
    <property type="evidence" value="ECO:0007669"/>
    <property type="project" value="InterPro"/>
</dbReference>
<feature type="region of interest" description="Disordered" evidence="5">
    <location>
        <begin position="76"/>
        <end position="209"/>
    </location>
</feature>
<feature type="compositionally biased region" description="Basic and acidic residues" evidence="5">
    <location>
        <begin position="127"/>
        <end position="142"/>
    </location>
</feature>
<feature type="compositionally biased region" description="Basic residues" evidence="5">
    <location>
        <begin position="1"/>
        <end position="10"/>
    </location>
</feature>
<dbReference type="GO" id="GO:0000462">
    <property type="term" value="P:maturation of SSU-rRNA from tricistronic rRNA transcript (SSU-rRNA, 5.8S rRNA, LSU-rRNA)"/>
    <property type="evidence" value="ECO:0007669"/>
    <property type="project" value="InterPro"/>
</dbReference>
<proteinExistence type="inferred from homology"/>
<dbReference type="AlphaFoldDB" id="A0A4Z0ABM7"/>
<dbReference type="GO" id="GO:0030688">
    <property type="term" value="C:preribosome, small subunit precursor"/>
    <property type="evidence" value="ECO:0007669"/>
    <property type="project" value="InterPro"/>
</dbReference>
<evidence type="ECO:0000256" key="4">
    <source>
        <dbReference type="ARBA" id="ARBA00023242"/>
    </source>
</evidence>
<keyword evidence="7" id="KW-1185">Reference proteome</keyword>
<dbReference type="EMBL" id="SFCI01000010">
    <property type="protein sequence ID" value="TFY83767.1"/>
    <property type="molecule type" value="Genomic_DNA"/>
</dbReference>
<organism evidence="6 7">
    <name type="scientific">Hericium alpestre</name>
    <dbReference type="NCBI Taxonomy" id="135208"/>
    <lineage>
        <taxon>Eukaryota</taxon>
        <taxon>Fungi</taxon>
        <taxon>Dikarya</taxon>
        <taxon>Basidiomycota</taxon>
        <taxon>Agaricomycotina</taxon>
        <taxon>Agaricomycetes</taxon>
        <taxon>Russulales</taxon>
        <taxon>Hericiaceae</taxon>
        <taxon>Hericium</taxon>
    </lineage>
</organism>
<comment type="similarity">
    <text evidence="2">Belongs to the SLX9 family.</text>
</comment>
<evidence type="ECO:0000313" key="7">
    <source>
        <dbReference type="Proteomes" id="UP000298061"/>
    </source>
</evidence>
<feature type="region of interest" description="Disordered" evidence="5">
    <location>
        <begin position="1"/>
        <end position="21"/>
    </location>
</feature>
<sequence>MPKAARRSRASAHAPSAKPLKRQFAVQDNAVEHVDLGASADISGNEVLENLDGEPEQRMTKKEKQLLKHELFMQRLEASRSPYSKSHNRRLKRREKEQVGGGLETIKHAIAAVESGEATPSRSAPGDAEKVTADAPADEKRSARTRPGQIGEGKGAPLKRSQRKQALCVPFSSRRASIGQNTDNRGDRKAEQLRQPMIRSNPEFAANPFQTIRTHAQNTILQVKPS</sequence>
<dbReference type="InterPro" id="IPR028160">
    <property type="entry name" value="Slx9-like"/>
</dbReference>
<comment type="subcellular location">
    <subcellularLocation>
        <location evidence="1">Nucleus</location>
        <location evidence="1">Nucleolus</location>
    </subcellularLocation>
</comment>
<dbReference type="Pfam" id="PF15341">
    <property type="entry name" value="SLX9"/>
    <property type="match status" value="1"/>
</dbReference>
<dbReference type="Proteomes" id="UP000298061">
    <property type="component" value="Unassembled WGS sequence"/>
</dbReference>
<evidence type="ECO:0000256" key="1">
    <source>
        <dbReference type="ARBA" id="ARBA00004604"/>
    </source>
</evidence>
<evidence type="ECO:0000313" key="6">
    <source>
        <dbReference type="EMBL" id="TFY83767.1"/>
    </source>
</evidence>
<dbReference type="GO" id="GO:0005730">
    <property type="term" value="C:nucleolus"/>
    <property type="evidence" value="ECO:0007669"/>
    <property type="project" value="UniProtKB-SubCell"/>
</dbReference>
<protein>
    <recommendedName>
        <fullName evidence="3">Ribosome biogenesis protein SLX9</fullName>
    </recommendedName>
</protein>
<comment type="caution">
    <text evidence="6">The sequence shown here is derived from an EMBL/GenBank/DDBJ whole genome shotgun (WGS) entry which is preliminary data.</text>
</comment>
<keyword evidence="4" id="KW-0539">Nucleus</keyword>
<name>A0A4Z0ABM7_9AGAM</name>
<gene>
    <name evidence="6" type="ORF">EWM64_g232</name>
</gene>
<reference evidence="6 7" key="1">
    <citation type="submission" date="2019-02" db="EMBL/GenBank/DDBJ databases">
        <title>Genome sequencing of the rare red list fungi Hericium alpestre (H. flagellum).</title>
        <authorList>
            <person name="Buettner E."/>
            <person name="Kellner H."/>
        </authorList>
    </citation>
    <scope>NUCLEOTIDE SEQUENCE [LARGE SCALE GENOMIC DNA]</scope>
    <source>
        <strain evidence="6 7">DSM 108284</strain>
    </source>
</reference>
<evidence type="ECO:0000256" key="3">
    <source>
        <dbReference type="ARBA" id="ARBA00021321"/>
    </source>
</evidence>
<evidence type="ECO:0000256" key="5">
    <source>
        <dbReference type="SAM" id="MobiDB-lite"/>
    </source>
</evidence>
<dbReference type="OrthoDB" id="18703at2759"/>
<feature type="compositionally biased region" description="Polar residues" evidence="5">
    <location>
        <begin position="174"/>
        <end position="183"/>
    </location>
</feature>